<evidence type="ECO:0000313" key="2">
    <source>
        <dbReference type="WBParaSite" id="nRc.2.0.1.t01099-RA"/>
    </source>
</evidence>
<dbReference type="AlphaFoldDB" id="A0A915HI36"/>
<evidence type="ECO:0000313" key="1">
    <source>
        <dbReference type="Proteomes" id="UP000887565"/>
    </source>
</evidence>
<organism evidence="1 2">
    <name type="scientific">Romanomermis culicivorax</name>
    <name type="common">Nematode worm</name>
    <dbReference type="NCBI Taxonomy" id="13658"/>
    <lineage>
        <taxon>Eukaryota</taxon>
        <taxon>Metazoa</taxon>
        <taxon>Ecdysozoa</taxon>
        <taxon>Nematoda</taxon>
        <taxon>Enoplea</taxon>
        <taxon>Dorylaimia</taxon>
        <taxon>Mermithida</taxon>
        <taxon>Mermithoidea</taxon>
        <taxon>Mermithidae</taxon>
        <taxon>Romanomermis</taxon>
    </lineage>
</organism>
<sequence length="303" mass="35169">MISSDDGIKTTDNNFNILERVGRVLDNHPNLKTIESLIESLKQKSESLYRNYIARIIRELRAIYVNTQDKYKIEYDKWNGADCGFMYGAFLALESKLELLPIVRHVPAFKELDALSKGLYGRFYLSLLPKRSLALSDLNMYMKHLPMAMSFVQDIPNIFAEQYLVRDRAMLAKHAVTGNIHDKILLFPIHFEESLREGIEMPINKHLDFLEQCSQHYDNIIGAQGSRNRQLMTDYVADFLDSISSHMISKDTRNVNYMSRHFLAMLSSMKNREQWDIFAKKDTEKTLLVLKSKVEDGKTITKM</sequence>
<dbReference type="Proteomes" id="UP000887565">
    <property type="component" value="Unplaced"/>
</dbReference>
<accession>A0A915HI36</accession>
<name>A0A915HI36_ROMCU</name>
<reference evidence="2" key="1">
    <citation type="submission" date="2022-11" db="UniProtKB">
        <authorList>
            <consortium name="WormBaseParasite"/>
        </authorList>
    </citation>
    <scope>IDENTIFICATION</scope>
</reference>
<protein>
    <submittedName>
        <fullName evidence="2">Uncharacterized protein</fullName>
    </submittedName>
</protein>
<keyword evidence="1" id="KW-1185">Reference proteome</keyword>
<dbReference type="WBParaSite" id="nRc.2.0.1.t01099-RA">
    <property type="protein sequence ID" value="nRc.2.0.1.t01099-RA"/>
    <property type="gene ID" value="nRc.2.0.1.g01099"/>
</dbReference>
<proteinExistence type="predicted"/>